<evidence type="ECO:0000256" key="4">
    <source>
        <dbReference type="ARBA" id="ARBA00022827"/>
    </source>
</evidence>
<dbReference type="Pfam" id="PF00732">
    <property type="entry name" value="GMC_oxred_N"/>
    <property type="match status" value="1"/>
</dbReference>
<gene>
    <name evidence="8" type="ORF">PG993_013517</name>
</gene>
<evidence type="ECO:0000256" key="6">
    <source>
        <dbReference type="RuleBase" id="RU003968"/>
    </source>
</evidence>
<evidence type="ECO:0000256" key="1">
    <source>
        <dbReference type="ARBA" id="ARBA00001974"/>
    </source>
</evidence>
<keyword evidence="3 6" id="KW-0285">Flavoprotein</keyword>
<evidence type="ECO:0000256" key="5">
    <source>
        <dbReference type="ARBA" id="ARBA00023002"/>
    </source>
</evidence>
<dbReference type="Proteomes" id="UP001444661">
    <property type="component" value="Unassembled WGS sequence"/>
</dbReference>
<dbReference type="SUPFAM" id="SSF51905">
    <property type="entry name" value="FAD/NAD(P)-binding domain"/>
    <property type="match status" value="1"/>
</dbReference>
<protein>
    <submittedName>
        <fullName evidence="8">Glucose oxidase</fullName>
    </submittedName>
</protein>
<feature type="domain" description="Glucose-methanol-choline oxidoreductase N-terminal" evidence="7">
    <location>
        <begin position="77"/>
        <end position="100"/>
    </location>
</feature>
<dbReference type="Gene3D" id="3.50.50.60">
    <property type="entry name" value="FAD/NAD(P)-binding domain"/>
    <property type="match status" value="1"/>
</dbReference>
<dbReference type="InterPro" id="IPR000172">
    <property type="entry name" value="GMC_OxRdtase_N"/>
</dbReference>
<sequence length="158" mass="17133">MAGGGRYDYVVAGAGTAGLVVASRLSADPSTSVLVIEPGGDERANPNVTSPLAFTVPFDATTPQKHLANRSLEYHQGKAIGGTSTINGMTYVRGDAAEFDAWATLGNPGWDWNVMYPYYLRSEAFAPPPKPRWRRARLGTRRITGPRGRYGRATRMKC</sequence>
<comment type="cofactor">
    <cofactor evidence="1">
        <name>FAD</name>
        <dbReference type="ChEBI" id="CHEBI:57692"/>
    </cofactor>
</comment>
<keyword evidence="9" id="KW-1185">Reference proteome</keyword>
<reference evidence="8 9" key="1">
    <citation type="submission" date="2023-01" db="EMBL/GenBank/DDBJ databases">
        <title>Analysis of 21 Apiospora genomes using comparative genomics revels a genus with tremendous synthesis potential of carbohydrate active enzymes and secondary metabolites.</title>
        <authorList>
            <person name="Sorensen T."/>
        </authorList>
    </citation>
    <scope>NUCLEOTIDE SEQUENCE [LARGE SCALE GENOMIC DNA]</scope>
    <source>
        <strain evidence="8 9">CBS 33761</strain>
    </source>
</reference>
<comment type="caution">
    <text evidence="8">The sequence shown here is derived from an EMBL/GenBank/DDBJ whole genome shotgun (WGS) entry which is preliminary data.</text>
</comment>
<evidence type="ECO:0000313" key="9">
    <source>
        <dbReference type="Proteomes" id="UP001444661"/>
    </source>
</evidence>
<dbReference type="PANTHER" id="PTHR11552:SF201">
    <property type="entry name" value="GLUCOSE-METHANOL-CHOLINE OXIDOREDUCTASE N-TERMINAL DOMAIN-CONTAINING PROTEIN"/>
    <property type="match status" value="1"/>
</dbReference>
<dbReference type="InterPro" id="IPR036188">
    <property type="entry name" value="FAD/NAD-bd_sf"/>
</dbReference>
<evidence type="ECO:0000256" key="3">
    <source>
        <dbReference type="ARBA" id="ARBA00022630"/>
    </source>
</evidence>
<dbReference type="Gene3D" id="3.30.560.10">
    <property type="entry name" value="Glucose Oxidase, domain 3"/>
    <property type="match status" value="1"/>
</dbReference>
<dbReference type="PROSITE" id="PS00623">
    <property type="entry name" value="GMC_OXRED_1"/>
    <property type="match status" value="1"/>
</dbReference>
<dbReference type="EMBL" id="JAQQWK010000012">
    <property type="protein sequence ID" value="KAK8022750.1"/>
    <property type="molecule type" value="Genomic_DNA"/>
</dbReference>
<evidence type="ECO:0000313" key="8">
    <source>
        <dbReference type="EMBL" id="KAK8022750.1"/>
    </source>
</evidence>
<proteinExistence type="inferred from homology"/>
<accession>A0ABR1RXV6</accession>
<organism evidence="8 9">
    <name type="scientific">Apiospora rasikravindrae</name>
    <dbReference type="NCBI Taxonomy" id="990691"/>
    <lineage>
        <taxon>Eukaryota</taxon>
        <taxon>Fungi</taxon>
        <taxon>Dikarya</taxon>
        <taxon>Ascomycota</taxon>
        <taxon>Pezizomycotina</taxon>
        <taxon>Sordariomycetes</taxon>
        <taxon>Xylariomycetidae</taxon>
        <taxon>Amphisphaeriales</taxon>
        <taxon>Apiosporaceae</taxon>
        <taxon>Apiospora</taxon>
    </lineage>
</organism>
<dbReference type="InterPro" id="IPR012132">
    <property type="entry name" value="GMC_OxRdtase"/>
</dbReference>
<evidence type="ECO:0000256" key="2">
    <source>
        <dbReference type="ARBA" id="ARBA00010790"/>
    </source>
</evidence>
<dbReference type="PANTHER" id="PTHR11552">
    <property type="entry name" value="GLUCOSE-METHANOL-CHOLINE GMC OXIDOREDUCTASE"/>
    <property type="match status" value="1"/>
</dbReference>
<evidence type="ECO:0000259" key="7">
    <source>
        <dbReference type="PROSITE" id="PS00623"/>
    </source>
</evidence>
<keyword evidence="4 6" id="KW-0274">FAD</keyword>
<keyword evidence="5" id="KW-0560">Oxidoreductase</keyword>
<comment type="similarity">
    <text evidence="2 6">Belongs to the GMC oxidoreductase family.</text>
</comment>
<name>A0ABR1RXV6_9PEZI</name>